<accession>A0A1A8TS17</accession>
<dbReference type="PRINTS" id="PR00081">
    <property type="entry name" value="GDHRDH"/>
</dbReference>
<evidence type="ECO:0000313" key="4">
    <source>
        <dbReference type="EMBL" id="SBS36069.1"/>
    </source>
</evidence>
<evidence type="ECO:0000256" key="3">
    <source>
        <dbReference type="ARBA" id="ARBA00023002"/>
    </source>
</evidence>
<evidence type="ECO:0000256" key="2">
    <source>
        <dbReference type="ARBA" id="ARBA00022857"/>
    </source>
</evidence>
<proteinExistence type="inferred from homology"/>
<evidence type="ECO:0000256" key="1">
    <source>
        <dbReference type="ARBA" id="ARBA00006484"/>
    </source>
</evidence>
<dbReference type="RefSeq" id="WP_067018909.1">
    <property type="nucleotide sequence ID" value="NZ_FLOB01000011.1"/>
</dbReference>
<dbReference type="OrthoDB" id="5786478at2"/>
<dbReference type="InterPro" id="IPR045313">
    <property type="entry name" value="CBR1-like"/>
</dbReference>
<organism evidence="4 5">
    <name type="scientific">Marinomonas spartinae</name>
    <dbReference type="NCBI Taxonomy" id="1792290"/>
    <lineage>
        <taxon>Bacteria</taxon>
        <taxon>Pseudomonadati</taxon>
        <taxon>Pseudomonadota</taxon>
        <taxon>Gammaproteobacteria</taxon>
        <taxon>Oceanospirillales</taxon>
        <taxon>Oceanospirillaceae</taxon>
        <taxon>Marinomonas</taxon>
    </lineage>
</organism>
<dbReference type="PANTHER" id="PTHR43490:SF99">
    <property type="entry name" value="SHORT-CHAIN DEHYDROGENASE_REDUCTASE"/>
    <property type="match status" value="1"/>
</dbReference>
<keyword evidence="3 4" id="KW-0560">Oxidoreductase</keyword>
<dbReference type="InterPro" id="IPR036291">
    <property type="entry name" value="NAD(P)-bd_dom_sf"/>
</dbReference>
<dbReference type="SUPFAM" id="SSF51735">
    <property type="entry name" value="NAD(P)-binding Rossmann-fold domains"/>
    <property type="match status" value="1"/>
</dbReference>
<evidence type="ECO:0000313" key="5">
    <source>
        <dbReference type="Proteomes" id="UP000092544"/>
    </source>
</evidence>
<dbReference type="EMBL" id="FLOB01000011">
    <property type="protein sequence ID" value="SBS36069.1"/>
    <property type="molecule type" value="Genomic_DNA"/>
</dbReference>
<dbReference type="EC" id="1.1.1.163" evidence="4"/>
<reference evidence="4 5" key="1">
    <citation type="submission" date="2016-06" db="EMBL/GenBank/DDBJ databases">
        <authorList>
            <person name="Kjaerup R.B."/>
            <person name="Dalgaard T.S."/>
            <person name="Juul-Madsen H.R."/>
        </authorList>
    </citation>
    <scope>NUCLEOTIDE SEQUENCE [LARGE SCALE GENOMIC DNA]</scope>
    <source>
        <strain evidence="4 5">CECT 8886</strain>
    </source>
</reference>
<dbReference type="CDD" id="cd05324">
    <property type="entry name" value="carb_red_PTCR-like_SDR_c"/>
    <property type="match status" value="1"/>
</dbReference>
<dbReference type="GO" id="GO:0016020">
    <property type="term" value="C:membrane"/>
    <property type="evidence" value="ECO:0007669"/>
    <property type="project" value="TreeGrafter"/>
</dbReference>
<sequence>MKRVLITGANQGIGLATAKHLAHQGYYVYLACRNPDAGAFAVETLKSEGIENASCVLLDVTDQASIDLAVEEVLKQSNSLDALINNAGILGNVNSDGSVSIEEIKRVFETNVFGVISVTRAFLPLLLQSEAPRIVHISSGLGSLTNQSDPDWLFAQYKSEAYFPSKTALNAYCVALAAKLKSTRCKVNLVDPGFVKTAFNGFQGLHDPAKAAKFISYAATLPEDGPTGCFLSESEGSSNGIMPW</sequence>
<keyword evidence="2" id="KW-0521">NADP</keyword>
<dbReference type="GO" id="GO:0055041">
    <property type="term" value="F:cyclopentanol dehydrogenase activity"/>
    <property type="evidence" value="ECO:0007669"/>
    <property type="project" value="UniProtKB-EC"/>
</dbReference>
<protein>
    <submittedName>
        <fullName evidence="4">Cyclopentanol dehydrogenase</fullName>
        <ecNumber evidence="4">1.1.1.163</ecNumber>
    </submittedName>
</protein>
<dbReference type="Gene3D" id="3.40.50.720">
    <property type="entry name" value="NAD(P)-binding Rossmann-like Domain"/>
    <property type="match status" value="1"/>
</dbReference>
<keyword evidence="5" id="KW-1185">Reference proteome</keyword>
<dbReference type="AlphaFoldDB" id="A0A1A8TS17"/>
<comment type="similarity">
    <text evidence="1">Belongs to the short-chain dehydrogenases/reductases (SDR) family.</text>
</comment>
<name>A0A1A8TS17_9GAMM</name>
<dbReference type="InterPro" id="IPR002347">
    <property type="entry name" value="SDR_fam"/>
</dbReference>
<dbReference type="Proteomes" id="UP000092544">
    <property type="component" value="Unassembled WGS sequence"/>
</dbReference>
<gene>
    <name evidence="4" type="primary">cpnA</name>
    <name evidence="4" type="ORF">MSP8886_03566</name>
</gene>
<dbReference type="PANTHER" id="PTHR43490">
    <property type="entry name" value="(+)-NEOMENTHOL DEHYDROGENASE"/>
    <property type="match status" value="1"/>
</dbReference>
<dbReference type="Pfam" id="PF00106">
    <property type="entry name" value="adh_short"/>
    <property type="match status" value="1"/>
</dbReference>
<dbReference type="STRING" id="1792290.MSP8886_03566"/>